<dbReference type="InterPro" id="IPR011160">
    <property type="entry name" value="Sphingomy_PDE"/>
</dbReference>
<dbReference type="EC" id="3.1.4.12" evidence="12"/>
<dbReference type="SMART" id="SM00741">
    <property type="entry name" value="SapB"/>
    <property type="match status" value="1"/>
</dbReference>
<dbReference type="Pfam" id="PF19272">
    <property type="entry name" value="ASMase_C"/>
    <property type="match status" value="1"/>
</dbReference>
<dbReference type="Pfam" id="PF00149">
    <property type="entry name" value="Metallophos"/>
    <property type="match status" value="1"/>
</dbReference>
<evidence type="ECO:0000256" key="15">
    <source>
        <dbReference type="SAM" id="SignalP"/>
    </source>
</evidence>
<dbReference type="GO" id="GO:0016798">
    <property type="term" value="F:hydrolase activity, acting on glycosyl bonds"/>
    <property type="evidence" value="ECO:0007669"/>
    <property type="project" value="UniProtKB-KW"/>
</dbReference>
<comment type="subcellular location">
    <subcellularLocation>
        <location evidence="1">Secreted</location>
    </subcellularLocation>
</comment>
<evidence type="ECO:0000256" key="7">
    <source>
        <dbReference type="ARBA" id="ARBA00022833"/>
    </source>
</evidence>
<feature type="disulfide bond" evidence="14">
    <location>
        <begin position="381"/>
        <end position="429"/>
    </location>
</feature>
<dbReference type="Gene3D" id="1.10.225.10">
    <property type="entry name" value="Saposin-like"/>
    <property type="match status" value="1"/>
</dbReference>
<evidence type="ECO:0000256" key="6">
    <source>
        <dbReference type="ARBA" id="ARBA00022801"/>
    </source>
</evidence>
<evidence type="ECO:0000256" key="2">
    <source>
        <dbReference type="ARBA" id="ARBA00008234"/>
    </source>
</evidence>
<comment type="caution">
    <text evidence="17">The sequence shown here is derived from an EMBL/GenBank/DDBJ whole genome shotgun (WGS) entry which is preliminary data.</text>
</comment>
<dbReference type="InterPro" id="IPR041805">
    <property type="entry name" value="ASMase/PPN1_MPP"/>
</dbReference>
<comment type="catalytic activity">
    <reaction evidence="11">
        <text>a sphingomyelin + H2O = phosphocholine + an N-acylsphing-4-enine + H(+)</text>
        <dbReference type="Rhea" id="RHEA:19253"/>
        <dbReference type="ChEBI" id="CHEBI:15377"/>
        <dbReference type="ChEBI" id="CHEBI:15378"/>
        <dbReference type="ChEBI" id="CHEBI:17636"/>
        <dbReference type="ChEBI" id="CHEBI:52639"/>
        <dbReference type="ChEBI" id="CHEBI:295975"/>
        <dbReference type="EC" id="3.1.4.12"/>
    </reaction>
    <physiologicalReaction direction="left-to-right" evidence="11">
        <dbReference type="Rhea" id="RHEA:19254"/>
    </physiologicalReaction>
</comment>
<dbReference type="InterPro" id="IPR004843">
    <property type="entry name" value="Calcineurin-like_PHP"/>
</dbReference>
<dbReference type="PIRSF" id="PIRSF000948">
    <property type="entry name" value="Sphingomy_PDE"/>
    <property type="match status" value="1"/>
</dbReference>
<keyword evidence="4 13" id="KW-0479">Metal-binding</keyword>
<feature type="chain" id="PRO_5035257589" description="Sphingomyelin phosphodiesterase" evidence="15">
    <location>
        <begin position="20"/>
        <end position="612"/>
    </location>
</feature>
<protein>
    <recommendedName>
        <fullName evidence="12">Sphingomyelin phosphodiesterase</fullName>
        <ecNumber evidence="12">3.1.4.12</ecNumber>
    </recommendedName>
</protein>
<keyword evidence="8 14" id="KW-1015">Disulfide bond</keyword>
<dbReference type="OrthoDB" id="282973at2759"/>
<accession>A0A8J2HTH0</accession>
<dbReference type="SUPFAM" id="SSF47862">
    <property type="entry name" value="Saposin"/>
    <property type="match status" value="1"/>
</dbReference>
<comment type="function">
    <text evidence="12">Converts sphingomyelin to ceramide.</text>
</comment>
<feature type="binding site" evidence="13">
    <location>
        <position position="271"/>
    </location>
    <ligand>
        <name>Zn(2+)</name>
        <dbReference type="ChEBI" id="CHEBI:29105"/>
        <label>1</label>
    </ligand>
</feature>
<comment type="similarity">
    <text evidence="2 12">Belongs to the acid sphingomyelinase family.</text>
</comment>
<sequence>MNVNRSSIFLSILVVFVLSFDQSEISRNELNETTVFNEIINWAKNGIQTPLFRDIINYLITPSKARHLDWSRLNSSEAGIFCVICKSLTKYFLALRRNDTSVEKIQEIAGNVCTLLNFQTETVCHGLIRINLPIILYIIDNEQSITHDDICGILLQNQECSDLSKKFDWAIDVNDDPPLVFDIYSTGKKLKILQITDIHYDPLYQPSGNADCDEPTCCRRGQNTNGKLNEKSAGFWGDYNNCDLPWHSIVDALEHIKTQHLTFDFVYFTGDIIDHGIWETSQQRNIESIKKCFTIIKNTFGDIPVYPIFGNHESHPLNLYAPDYIKNDSLSTEWLYELMADIWIEAGWLPPSVKDTILKGGYYNMSPRPGFRIISLNSNVCYIYNWWLFYDPQDPGGQLQWLADNLLIAEKNKEIVHILSHIPPGSTECQHTWSREYKKIINRFAHVIAAQFNGHTHNDEFNLFYNPNDSNQVINIVWNGGSLTPYANLNPNYKVYEVDNNSYVVQDIETWMYNLTEANENFLKRPNWFKSYSFKEAYNLEDLSKNSLNQLVDKMIKYSSILQIYHKNFFKHAAPSLKNECDNDCLKEYICRIVRSSSDDKSECNNLLLQFI</sequence>
<feature type="binding site" evidence="13">
    <location>
        <position position="271"/>
    </location>
    <ligand>
        <name>Zn(2+)</name>
        <dbReference type="ChEBI" id="CHEBI:29105"/>
        <label>2</label>
    </ligand>
</feature>
<feature type="disulfide bond" evidence="14">
    <location>
        <begin position="218"/>
        <end position="242"/>
    </location>
</feature>
<feature type="disulfide bond" evidence="14">
    <location>
        <begin position="113"/>
        <end position="124"/>
    </location>
</feature>
<evidence type="ECO:0000256" key="11">
    <source>
        <dbReference type="ARBA" id="ARBA00047268"/>
    </source>
</evidence>
<dbReference type="AlphaFoldDB" id="A0A8J2HTH0"/>
<evidence type="ECO:0000256" key="9">
    <source>
        <dbReference type="ARBA" id="ARBA00023180"/>
    </source>
</evidence>
<dbReference type="Gene3D" id="3.60.21.10">
    <property type="match status" value="2"/>
</dbReference>
<feature type="binding site" evidence="13">
    <location>
        <position position="197"/>
    </location>
    <ligand>
        <name>Zn(2+)</name>
        <dbReference type="ChEBI" id="CHEBI:29105"/>
        <label>1</label>
    </ligand>
</feature>
<feature type="disulfide bond" evidence="14">
    <location>
        <begin position="212"/>
        <end position="217"/>
    </location>
</feature>
<evidence type="ECO:0000256" key="14">
    <source>
        <dbReference type="PIRSR" id="PIRSR000948-2"/>
    </source>
</evidence>
<feature type="disulfide bond" evidence="14">
    <location>
        <begin position="82"/>
        <end position="160"/>
    </location>
</feature>
<evidence type="ECO:0000313" key="17">
    <source>
        <dbReference type="EMBL" id="CAG5108201.1"/>
    </source>
</evidence>
<dbReference type="GO" id="GO:0005615">
    <property type="term" value="C:extracellular space"/>
    <property type="evidence" value="ECO:0007669"/>
    <property type="project" value="TreeGrafter"/>
</dbReference>
<dbReference type="GO" id="GO:0006685">
    <property type="term" value="P:sphingomyelin catabolic process"/>
    <property type="evidence" value="ECO:0007669"/>
    <property type="project" value="UniProtKB-UniRule"/>
</dbReference>
<dbReference type="CDD" id="cd00842">
    <property type="entry name" value="MPP_ASMase"/>
    <property type="match status" value="1"/>
</dbReference>
<feature type="binding site" evidence="13">
    <location>
        <position position="457"/>
    </location>
    <ligand>
        <name>Zn(2+)</name>
        <dbReference type="ChEBI" id="CHEBI:29105"/>
        <label>1</label>
    </ligand>
</feature>
<evidence type="ECO:0000256" key="13">
    <source>
        <dbReference type="PIRSR" id="PIRSR000948-1"/>
    </source>
</evidence>
<dbReference type="EMBL" id="CAJNRD030001124">
    <property type="protein sequence ID" value="CAG5108201.1"/>
    <property type="molecule type" value="Genomic_DNA"/>
</dbReference>
<feature type="binding site" evidence="13">
    <location>
        <position position="311"/>
    </location>
    <ligand>
        <name>Zn(2+)</name>
        <dbReference type="ChEBI" id="CHEBI:29105"/>
        <label>2</label>
    </ligand>
</feature>
<dbReference type="GO" id="GO:0046513">
    <property type="term" value="P:ceramide biosynthetic process"/>
    <property type="evidence" value="ECO:0007669"/>
    <property type="project" value="TreeGrafter"/>
</dbReference>
<evidence type="ECO:0000256" key="8">
    <source>
        <dbReference type="ARBA" id="ARBA00023157"/>
    </source>
</evidence>
<evidence type="ECO:0000256" key="3">
    <source>
        <dbReference type="ARBA" id="ARBA00022525"/>
    </source>
</evidence>
<evidence type="ECO:0000313" key="18">
    <source>
        <dbReference type="Proteomes" id="UP000786811"/>
    </source>
</evidence>
<name>A0A8J2HTH0_COTCN</name>
<evidence type="ECO:0000259" key="16">
    <source>
        <dbReference type="PROSITE" id="PS50015"/>
    </source>
</evidence>
<keyword evidence="5 15" id="KW-0732">Signal</keyword>
<dbReference type="GO" id="GO:0061750">
    <property type="term" value="F:acid sphingomyelin phosphodiesterase activity"/>
    <property type="evidence" value="ECO:0007669"/>
    <property type="project" value="TreeGrafter"/>
</dbReference>
<reference evidence="17" key="1">
    <citation type="submission" date="2021-04" db="EMBL/GenBank/DDBJ databases">
        <authorList>
            <person name="Chebbi M.A.C M."/>
        </authorList>
    </citation>
    <scope>NUCLEOTIDE SEQUENCE</scope>
</reference>
<feature type="signal peptide" evidence="15">
    <location>
        <begin position="1"/>
        <end position="19"/>
    </location>
</feature>
<evidence type="ECO:0000256" key="4">
    <source>
        <dbReference type="ARBA" id="ARBA00022723"/>
    </source>
</evidence>
<dbReference type="InterPro" id="IPR029052">
    <property type="entry name" value="Metallo-depent_PP-like"/>
</dbReference>
<dbReference type="Proteomes" id="UP000786811">
    <property type="component" value="Unassembled WGS sequence"/>
</dbReference>
<feature type="disulfide bond" evidence="14">
    <location>
        <begin position="581"/>
        <end position="585"/>
    </location>
</feature>
<evidence type="ECO:0000256" key="1">
    <source>
        <dbReference type="ARBA" id="ARBA00004613"/>
    </source>
</evidence>
<dbReference type="PANTHER" id="PTHR10340:SF29">
    <property type="entry name" value="SPHINGOMYELIN PHOSPHODIESTERASE"/>
    <property type="match status" value="1"/>
</dbReference>
<keyword evidence="7 13" id="KW-0862">Zinc</keyword>
<proteinExistence type="inferred from homology"/>
<keyword evidence="18" id="KW-1185">Reference proteome</keyword>
<feature type="binding site" evidence="13">
    <location>
        <position position="199"/>
    </location>
    <ligand>
        <name>Zn(2+)</name>
        <dbReference type="ChEBI" id="CHEBI:29105"/>
        <label>1</label>
    </ligand>
</feature>
<dbReference type="InterPro" id="IPR045473">
    <property type="entry name" value="ASM_C"/>
</dbReference>
<feature type="binding site" evidence="13">
    <location>
        <position position="455"/>
    </location>
    <ligand>
        <name>Zn(2+)</name>
        <dbReference type="ChEBI" id="CHEBI:29105"/>
        <label>2</label>
    </ligand>
</feature>
<dbReference type="PROSITE" id="PS50015">
    <property type="entry name" value="SAP_B"/>
    <property type="match status" value="1"/>
</dbReference>
<dbReference type="PANTHER" id="PTHR10340">
    <property type="entry name" value="SPHINGOMYELIN PHOSPHODIESTERASE"/>
    <property type="match status" value="1"/>
</dbReference>
<keyword evidence="10 12" id="KW-0326">Glycosidase</keyword>
<keyword evidence="3" id="KW-0964">Secreted</keyword>
<feature type="binding site" evidence="13">
    <location>
        <position position="421"/>
    </location>
    <ligand>
        <name>Zn(2+)</name>
        <dbReference type="ChEBI" id="CHEBI:29105"/>
        <label>2</label>
    </ligand>
</feature>
<dbReference type="GO" id="GO:0005764">
    <property type="term" value="C:lysosome"/>
    <property type="evidence" value="ECO:0007669"/>
    <property type="project" value="TreeGrafter"/>
</dbReference>
<organism evidence="17 18">
    <name type="scientific">Cotesia congregata</name>
    <name type="common">Parasitoid wasp</name>
    <name type="synonym">Apanteles congregatus</name>
    <dbReference type="NCBI Taxonomy" id="51543"/>
    <lineage>
        <taxon>Eukaryota</taxon>
        <taxon>Metazoa</taxon>
        <taxon>Ecdysozoa</taxon>
        <taxon>Arthropoda</taxon>
        <taxon>Hexapoda</taxon>
        <taxon>Insecta</taxon>
        <taxon>Pterygota</taxon>
        <taxon>Neoptera</taxon>
        <taxon>Endopterygota</taxon>
        <taxon>Hymenoptera</taxon>
        <taxon>Apocrita</taxon>
        <taxon>Ichneumonoidea</taxon>
        <taxon>Braconidae</taxon>
        <taxon>Microgastrinae</taxon>
        <taxon>Cotesia</taxon>
    </lineage>
</organism>
<dbReference type="GO" id="GO:0046872">
    <property type="term" value="F:metal ion binding"/>
    <property type="evidence" value="ECO:0007669"/>
    <property type="project" value="UniProtKB-KW"/>
</dbReference>
<dbReference type="InterPro" id="IPR008139">
    <property type="entry name" value="SaposinB_dom"/>
</dbReference>
<dbReference type="InterPro" id="IPR011001">
    <property type="entry name" value="Saposin-like"/>
</dbReference>
<keyword evidence="6 12" id="KW-0378">Hydrolase</keyword>
<evidence type="ECO:0000256" key="10">
    <source>
        <dbReference type="ARBA" id="ARBA00023295"/>
    </source>
</evidence>
<evidence type="ECO:0000256" key="12">
    <source>
        <dbReference type="PIRNR" id="PIRNR000948"/>
    </source>
</evidence>
<dbReference type="GO" id="GO:0016020">
    <property type="term" value="C:membrane"/>
    <property type="evidence" value="ECO:0007669"/>
    <property type="project" value="GOC"/>
</dbReference>
<feature type="domain" description="Saposin B-type" evidence="16">
    <location>
        <begin position="78"/>
        <end position="164"/>
    </location>
</feature>
<gene>
    <name evidence="17" type="ORF">HICCMSTLAB_LOCUS13119</name>
</gene>
<keyword evidence="9" id="KW-0325">Glycoprotein</keyword>
<dbReference type="SUPFAM" id="SSF56300">
    <property type="entry name" value="Metallo-dependent phosphatases"/>
    <property type="match status" value="1"/>
</dbReference>
<evidence type="ECO:0000256" key="5">
    <source>
        <dbReference type="ARBA" id="ARBA00022729"/>
    </source>
</evidence>
<comment type="cofactor">
    <cofactor evidence="13">
        <name>Zn(2+)</name>
        <dbReference type="ChEBI" id="CHEBI:29105"/>
    </cofactor>
    <text evidence="13">Binds 2 Zn(2+) ions per subunit.</text>
</comment>